<sequence length="148" mass="16913">MNYYYLKPFIIKLVLTTAILWIVLGLIYHVSLMNILIISIMISTLAFLGDIFILPNVRNFWATIGDFGLSFVGIYVLGLWLTEDSTFLTDAALISAIGIAIGEVFYHRYLKDNIFHAKTRSSPQNIRTFTDMQTEFSKELDHPDDKTP</sequence>
<keyword evidence="1" id="KW-0812">Transmembrane</keyword>
<dbReference type="AlphaFoldDB" id="A0A923L6G9"/>
<name>A0A923L6G9_9BACI</name>
<proteinExistence type="predicted"/>
<accession>A0A923L6G9</accession>
<keyword evidence="1" id="KW-0472">Membrane</keyword>
<reference evidence="2" key="1">
    <citation type="submission" date="2020-08" db="EMBL/GenBank/DDBJ databases">
        <title>Genome public.</title>
        <authorList>
            <person name="Liu C."/>
            <person name="Sun Q."/>
        </authorList>
    </citation>
    <scope>NUCLEOTIDE SEQUENCE</scope>
    <source>
        <strain evidence="2">BX22</strain>
    </source>
</reference>
<feature type="transmembrane region" description="Helical" evidence="1">
    <location>
        <begin position="9"/>
        <end position="29"/>
    </location>
</feature>
<protein>
    <submittedName>
        <fullName evidence="2">DUF2512 family protein</fullName>
    </submittedName>
</protein>
<dbReference type="EMBL" id="JACOOL010000007">
    <property type="protein sequence ID" value="MBC5637413.1"/>
    <property type="molecule type" value="Genomic_DNA"/>
</dbReference>
<dbReference type="RefSeq" id="WP_186870117.1">
    <property type="nucleotide sequence ID" value="NZ_JACOOL010000007.1"/>
</dbReference>
<keyword evidence="1" id="KW-1133">Transmembrane helix</keyword>
<evidence type="ECO:0000313" key="3">
    <source>
        <dbReference type="Proteomes" id="UP000637359"/>
    </source>
</evidence>
<feature type="transmembrane region" description="Helical" evidence="1">
    <location>
        <begin position="87"/>
        <end position="106"/>
    </location>
</feature>
<gene>
    <name evidence="2" type="ORF">H8S33_11410</name>
</gene>
<dbReference type="Proteomes" id="UP000637359">
    <property type="component" value="Unassembled WGS sequence"/>
</dbReference>
<keyword evidence="3" id="KW-1185">Reference proteome</keyword>
<feature type="transmembrane region" description="Helical" evidence="1">
    <location>
        <begin position="35"/>
        <end position="53"/>
    </location>
</feature>
<organism evidence="2 3">
    <name type="scientific">Ornithinibacillus hominis</name>
    <dbReference type="NCBI Taxonomy" id="2763055"/>
    <lineage>
        <taxon>Bacteria</taxon>
        <taxon>Bacillati</taxon>
        <taxon>Bacillota</taxon>
        <taxon>Bacilli</taxon>
        <taxon>Bacillales</taxon>
        <taxon>Bacillaceae</taxon>
        <taxon>Ornithinibacillus</taxon>
    </lineage>
</organism>
<feature type="transmembrane region" description="Helical" evidence="1">
    <location>
        <begin position="60"/>
        <end position="81"/>
    </location>
</feature>
<dbReference type="Pfam" id="PF10710">
    <property type="entry name" value="DUF2512"/>
    <property type="match status" value="1"/>
</dbReference>
<dbReference type="InterPro" id="IPR019649">
    <property type="entry name" value="DUF2512"/>
</dbReference>
<evidence type="ECO:0000256" key="1">
    <source>
        <dbReference type="SAM" id="Phobius"/>
    </source>
</evidence>
<evidence type="ECO:0000313" key="2">
    <source>
        <dbReference type="EMBL" id="MBC5637413.1"/>
    </source>
</evidence>
<comment type="caution">
    <text evidence="2">The sequence shown here is derived from an EMBL/GenBank/DDBJ whole genome shotgun (WGS) entry which is preliminary data.</text>
</comment>